<evidence type="ECO:0000256" key="2">
    <source>
        <dbReference type="SAM" id="SignalP"/>
    </source>
</evidence>
<feature type="compositionally biased region" description="Polar residues" evidence="1">
    <location>
        <begin position="26"/>
        <end position="38"/>
    </location>
</feature>
<evidence type="ECO:0000313" key="4">
    <source>
        <dbReference type="EMBL" id="OIN56033.1"/>
    </source>
</evidence>
<dbReference type="OrthoDB" id="978236at2"/>
<evidence type="ECO:0000259" key="3">
    <source>
        <dbReference type="Pfam" id="PF13568"/>
    </source>
</evidence>
<dbReference type="Proteomes" id="UP000181790">
    <property type="component" value="Unassembled WGS sequence"/>
</dbReference>
<evidence type="ECO:0000313" key="5">
    <source>
        <dbReference type="Proteomes" id="UP000181790"/>
    </source>
</evidence>
<gene>
    <name evidence="4" type="ORF">BLX24_27110</name>
</gene>
<feature type="signal peptide" evidence="2">
    <location>
        <begin position="1"/>
        <end position="22"/>
    </location>
</feature>
<protein>
    <recommendedName>
        <fullName evidence="3">Outer membrane protein beta-barrel domain-containing protein</fullName>
    </recommendedName>
</protein>
<dbReference type="AlphaFoldDB" id="A0A1S2VBF3"/>
<name>A0A1S2VBF3_9BACT</name>
<feature type="chain" id="PRO_5010376705" description="Outer membrane protein beta-barrel domain-containing protein" evidence="2">
    <location>
        <begin position="23"/>
        <end position="317"/>
    </location>
</feature>
<feature type="domain" description="Outer membrane protein beta-barrel" evidence="3">
    <location>
        <begin position="124"/>
        <end position="296"/>
    </location>
</feature>
<organism evidence="4 5">
    <name type="scientific">Arsenicibacter rosenii</name>
    <dbReference type="NCBI Taxonomy" id="1750698"/>
    <lineage>
        <taxon>Bacteria</taxon>
        <taxon>Pseudomonadati</taxon>
        <taxon>Bacteroidota</taxon>
        <taxon>Cytophagia</taxon>
        <taxon>Cytophagales</taxon>
        <taxon>Spirosomataceae</taxon>
        <taxon>Arsenicibacter</taxon>
    </lineage>
</organism>
<reference evidence="4 5" key="1">
    <citation type="submission" date="2016-10" db="EMBL/GenBank/DDBJ databases">
        <title>Arsenicibacter rosenii gen. nov., sp. nov., an efficient arsenic-methylating bacterium isolated from an arsenic-contaminated paddy soil.</title>
        <authorList>
            <person name="Huang K."/>
        </authorList>
    </citation>
    <scope>NUCLEOTIDE SEQUENCE [LARGE SCALE GENOMIC DNA]</scope>
    <source>
        <strain evidence="4 5">SM-1</strain>
    </source>
</reference>
<dbReference type="Pfam" id="PF13568">
    <property type="entry name" value="OMP_b-brl_2"/>
    <property type="match status" value="1"/>
</dbReference>
<dbReference type="RefSeq" id="WP_071506388.1">
    <property type="nucleotide sequence ID" value="NZ_MORL01000030.1"/>
</dbReference>
<dbReference type="InterPro" id="IPR025665">
    <property type="entry name" value="Beta-barrel_OMP_2"/>
</dbReference>
<sequence>MKKVAALTLIFGYFLLPGLVTAQKPAWQSGNYSTSGTDDLSPVTKRRLKKILGPSYDQRQTEPQSYVDERDDRKGKKKKGKNNTADRQYQSELRRRQQSGQDNYPDYERPSHLIEMSLRFSPVFNVNTAEGQGAYQNFAPNGLGLRPSIGVSLDYFFFKDRYAFSSGIWYTIKRSGYVMPGSFGQTRWDPAAPAKRSVYNMQYAQIPATVKMFANNVFPNARLYLQTGGLIDIKLAEKAVDPERNGLYLAAEQSGTRRQYGFADFTWLLGAGVQYKLNQTNALNLGLSYQRGLLDVARGRDLVSKQRILALEVGFKF</sequence>
<dbReference type="EMBL" id="MORL01000030">
    <property type="protein sequence ID" value="OIN56033.1"/>
    <property type="molecule type" value="Genomic_DNA"/>
</dbReference>
<proteinExistence type="predicted"/>
<keyword evidence="2" id="KW-0732">Signal</keyword>
<comment type="caution">
    <text evidence="4">The sequence shown here is derived from an EMBL/GenBank/DDBJ whole genome shotgun (WGS) entry which is preliminary data.</text>
</comment>
<keyword evidence="5" id="KW-1185">Reference proteome</keyword>
<accession>A0A1S2VBF3</accession>
<evidence type="ECO:0000256" key="1">
    <source>
        <dbReference type="SAM" id="MobiDB-lite"/>
    </source>
</evidence>
<feature type="region of interest" description="Disordered" evidence="1">
    <location>
        <begin position="26"/>
        <end position="108"/>
    </location>
</feature>